<feature type="non-terminal residue" evidence="1">
    <location>
        <position position="69"/>
    </location>
</feature>
<evidence type="ECO:0000313" key="2">
    <source>
        <dbReference type="Proteomes" id="UP000789920"/>
    </source>
</evidence>
<sequence length="69" mass="7471">NVASFQLNKRTTEFNPCPYDPDLVLINVVIAPDPLVGKSTADFKVSGTLNHEVIARQAALEIAFDDAVT</sequence>
<dbReference type="Proteomes" id="UP000789920">
    <property type="component" value="Unassembled WGS sequence"/>
</dbReference>
<evidence type="ECO:0000313" key="1">
    <source>
        <dbReference type="EMBL" id="CAG8796931.1"/>
    </source>
</evidence>
<organism evidence="1 2">
    <name type="scientific">Racocetra persica</name>
    <dbReference type="NCBI Taxonomy" id="160502"/>
    <lineage>
        <taxon>Eukaryota</taxon>
        <taxon>Fungi</taxon>
        <taxon>Fungi incertae sedis</taxon>
        <taxon>Mucoromycota</taxon>
        <taxon>Glomeromycotina</taxon>
        <taxon>Glomeromycetes</taxon>
        <taxon>Diversisporales</taxon>
        <taxon>Gigasporaceae</taxon>
        <taxon>Racocetra</taxon>
    </lineage>
</organism>
<accession>A0ACA9RKE0</accession>
<reference evidence="1" key="1">
    <citation type="submission" date="2021-06" db="EMBL/GenBank/DDBJ databases">
        <authorList>
            <person name="Kallberg Y."/>
            <person name="Tangrot J."/>
            <person name="Rosling A."/>
        </authorList>
    </citation>
    <scope>NUCLEOTIDE SEQUENCE</scope>
    <source>
        <strain evidence="1">MA461A</strain>
    </source>
</reference>
<keyword evidence="2" id="KW-1185">Reference proteome</keyword>
<dbReference type="EMBL" id="CAJVQC010056859">
    <property type="protein sequence ID" value="CAG8796931.1"/>
    <property type="molecule type" value="Genomic_DNA"/>
</dbReference>
<proteinExistence type="predicted"/>
<feature type="non-terminal residue" evidence="1">
    <location>
        <position position="1"/>
    </location>
</feature>
<comment type="caution">
    <text evidence="1">The sequence shown here is derived from an EMBL/GenBank/DDBJ whole genome shotgun (WGS) entry which is preliminary data.</text>
</comment>
<gene>
    <name evidence="1" type="ORF">RPERSI_LOCUS20253</name>
</gene>
<name>A0ACA9RKE0_9GLOM</name>
<protein>
    <submittedName>
        <fullName evidence="1">1225_t:CDS:1</fullName>
    </submittedName>
</protein>